<reference evidence="2" key="1">
    <citation type="submission" date="2022-11" db="UniProtKB">
        <authorList>
            <consortium name="WormBaseParasite"/>
        </authorList>
    </citation>
    <scope>IDENTIFICATION</scope>
</reference>
<accession>A0A914KYP4</accession>
<name>A0A914KYP4_MELIC</name>
<protein>
    <submittedName>
        <fullName evidence="2">F-box domain-containing protein</fullName>
    </submittedName>
</protein>
<dbReference type="WBParaSite" id="Minc3s00179g06889">
    <property type="protein sequence ID" value="Minc3s00179g06889"/>
    <property type="gene ID" value="Minc3s00179g06889"/>
</dbReference>
<organism evidence="1 2">
    <name type="scientific">Meloidogyne incognita</name>
    <name type="common">Southern root-knot nematode worm</name>
    <name type="synonym">Oxyuris incognita</name>
    <dbReference type="NCBI Taxonomy" id="6306"/>
    <lineage>
        <taxon>Eukaryota</taxon>
        <taxon>Metazoa</taxon>
        <taxon>Ecdysozoa</taxon>
        <taxon>Nematoda</taxon>
        <taxon>Chromadorea</taxon>
        <taxon>Rhabditida</taxon>
        <taxon>Tylenchina</taxon>
        <taxon>Tylenchomorpha</taxon>
        <taxon>Tylenchoidea</taxon>
        <taxon>Meloidogynidae</taxon>
        <taxon>Meloidogyninae</taxon>
        <taxon>Meloidogyne</taxon>
        <taxon>Meloidogyne incognita group</taxon>
    </lineage>
</organism>
<evidence type="ECO:0000313" key="2">
    <source>
        <dbReference type="WBParaSite" id="Minc3s00179g06889"/>
    </source>
</evidence>
<keyword evidence="1" id="KW-1185">Reference proteome</keyword>
<sequence>MYFLPLEVQLDICKCLNFSQLLSVQQTNIYFKNFIGEYKGKLARKKFDYLTFISENSLYEFVKPDPKLYEFELSEHLEEKWKCAIEKSIPMFFCDDFRNVDISGFELWDRNNVDSSDGNCTRAGRDLKINCKVRNCAKKCEICEISPALISYNRSFNQNFI</sequence>
<dbReference type="Proteomes" id="UP000887563">
    <property type="component" value="Unplaced"/>
</dbReference>
<evidence type="ECO:0000313" key="1">
    <source>
        <dbReference type="Proteomes" id="UP000887563"/>
    </source>
</evidence>
<proteinExistence type="predicted"/>
<dbReference type="AlphaFoldDB" id="A0A914KYP4"/>